<dbReference type="Gene3D" id="3.40.630.10">
    <property type="entry name" value="Zn peptidases"/>
    <property type="match status" value="2"/>
</dbReference>
<evidence type="ECO:0000256" key="15">
    <source>
        <dbReference type="HAMAP-Rule" id="MF_01690"/>
    </source>
</evidence>
<dbReference type="GO" id="GO:0008777">
    <property type="term" value="F:acetylornithine deacetylase activity"/>
    <property type="evidence" value="ECO:0007669"/>
    <property type="project" value="TreeGrafter"/>
</dbReference>
<dbReference type="CDD" id="cd03891">
    <property type="entry name" value="M20_DapE_proteobac"/>
    <property type="match status" value="1"/>
</dbReference>
<feature type="domain" description="Peptidase M20 dimerisation" evidence="16">
    <location>
        <begin position="176"/>
        <end position="277"/>
    </location>
</feature>
<dbReference type="RefSeq" id="WP_092343002.1">
    <property type="nucleotide sequence ID" value="NZ_LN906597.1"/>
</dbReference>
<evidence type="ECO:0000256" key="10">
    <source>
        <dbReference type="ARBA" id="ARBA00022915"/>
    </source>
</evidence>
<evidence type="ECO:0000256" key="4">
    <source>
        <dbReference type="ARBA" id="ARBA00011921"/>
    </source>
</evidence>
<dbReference type="GO" id="GO:0050897">
    <property type="term" value="F:cobalt ion binding"/>
    <property type="evidence" value="ECO:0007669"/>
    <property type="project" value="UniProtKB-UniRule"/>
</dbReference>
<feature type="binding site" evidence="15">
    <location>
        <position position="66"/>
    </location>
    <ligand>
        <name>Zn(2+)</name>
        <dbReference type="ChEBI" id="CHEBI:29105"/>
        <label>1</label>
    </ligand>
</feature>
<evidence type="ECO:0000256" key="6">
    <source>
        <dbReference type="ARBA" id="ARBA00022605"/>
    </source>
</evidence>
<evidence type="ECO:0000256" key="14">
    <source>
        <dbReference type="ARBA" id="ARBA00051301"/>
    </source>
</evidence>
<dbReference type="UniPathway" id="UPA00034">
    <property type="reaction ID" value="UER00021"/>
</dbReference>
<keyword evidence="8 15" id="KW-0378">Hydrolase</keyword>
<evidence type="ECO:0000259" key="16">
    <source>
        <dbReference type="Pfam" id="PF07687"/>
    </source>
</evidence>
<dbReference type="NCBIfam" id="TIGR01246">
    <property type="entry name" value="dapE_proteo"/>
    <property type="match status" value="1"/>
</dbReference>
<evidence type="ECO:0000256" key="8">
    <source>
        <dbReference type="ARBA" id="ARBA00022801"/>
    </source>
</evidence>
<reference evidence="18" key="1">
    <citation type="submission" date="2015-11" db="EMBL/GenBank/DDBJ databases">
        <authorList>
            <person name="Seth-Smith H.M.B."/>
        </authorList>
    </citation>
    <scope>NUCLEOTIDE SEQUENCE [LARGE SCALE GENOMIC DNA]</scope>
    <source>
        <strain evidence="18">2013Ark11</strain>
    </source>
</reference>
<dbReference type="AlphaFoldDB" id="A0A0S4M1D2"/>
<accession>A0A0S4M1D2</accession>
<comment type="pathway">
    <text evidence="1 15">Amino-acid biosynthesis; L-lysine biosynthesis via DAP pathway; LL-2,6-diaminopimelate from (S)-tetrahydrodipicolinate (succinylase route): step 3/3.</text>
</comment>
<dbReference type="HAMAP" id="MF_01690">
    <property type="entry name" value="DapE"/>
    <property type="match status" value="1"/>
</dbReference>
<dbReference type="SUPFAM" id="SSF55031">
    <property type="entry name" value="Bacterial exopeptidase dimerisation domain"/>
    <property type="match status" value="1"/>
</dbReference>
<keyword evidence="10 15" id="KW-0220">Diaminopimelate biosynthesis</keyword>
<comment type="function">
    <text evidence="15">Catalyzes the hydrolysis of N-succinyl-L,L-diaminopimelic acid (SDAP), forming succinate and LL-2,6-diaminopimelate (DAP), an intermediate involved in the bacterial biosynthesis of lysine and meso-diaminopimelic acid, an essential component of bacterial cell walls.</text>
</comment>
<comment type="similarity">
    <text evidence="2 15">Belongs to the peptidase M20A family. DapE subfamily.</text>
</comment>
<sequence length="377" mass="40453">MNDVIELSKKLIACPSVSPVDAGCQDIIVSRLEESGFLCKQLNYEDVNNFWATHGNGPPYVCLAGHTDVVPVGSPSSWRFDPFDPVVCNGYLYGRGACDMKTGLAALVVAAEDFVSKFPNHPGTICFLVTSDEESCAINGTARVVDWLRTNGITIDFCIVGEPVSLVRVGDQIKNGARGSLTLHFTVSGKQGHVSYDDADNSCHNALPFLTNLVSHQWDCGNDNFQKTSLQITNIMSGVGADNVVPGECSVSVNLRYCPSHSESEIKSTIENMMNDSNVSFISRKWVSGAAPFYSPSGYLSEVISSQAAAITGLCPTVSTKGGSSDGRFIAEICTEVVEFGALGGMAHQIDECICIDDLNVLVKIYHGTIGKLLSRE</sequence>
<dbReference type="InterPro" id="IPR005941">
    <property type="entry name" value="DapE_proteobac"/>
</dbReference>
<gene>
    <name evidence="15 17" type="primary">dapE</name>
    <name evidence="17" type="ORF">Ark11_0744</name>
</gene>
<dbReference type="Proteomes" id="UP000198651">
    <property type="component" value="Chromosome I"/>
</dbReference>
<feature type="binding site" evidence="15">
    <location>
        <position position="99"/>
    </location>
    <ligand>
        <name>Zn(2+)</name>
        <dbReference type="ChEBI" id="CHEBI:29105"/>
        <label>1</label>
    </ligand>
</feature>
<evidence type="ECO:0000256" key="7">
    <source>
        <dbReference type="ARBA" id="ARBA00022723"/>
    </source>
</evidence>
<feature type="active site" evidence="15">
    <location>
        <position position="68"/>
    </location>
</feature>
<comment type="cofactor">
    <cofactor evidence="15">
        <name>Zn(2+)</name>
        <dbReference type="ChEBI" id="CHEBI:29105"/>
    </cofactor>
    <cofactor evidence="15">
        <name>Co(2+)</name>
        <dbReference type="ChEBI" id="CHEBI:48828"/>
    </cofactor>
    <text evidence="15">Binds 2 Zn(2+) or Co(2+) ions per subunit.</text>
</comment>
<dbReference type="GO" id="GO:0006526">
    <property type="term" value="P:L-arginine biosynthetic process"/>
    <property type="evidence" value="ECO:0007669"/>
    <property type="project" value="TreeGrafter"/>
</dbReference>
<evidence type="ECO:0000256" key="3">
    <source>
        <dbReference type="ARBA" id="ARBA00011738"/>
    </source>
</evidence>
<keyword evidence="9 15" id="KW-0862">Zinc</keyword>
<dbReference type="Pfam" id="PF07687">
    <property type="entry name" value="M20_dimer"/>
    <property type="match status" value="1"/>
</dbReference>
<dbReference type="STRING" id="1561003.Ark11_0744"/>
<keyword evidence="7 15" id="KW-0479">Metal-binding</keyword>
<keyword evidence="18" id="KW-1185">Reference proteome</keyword>
<dbReference type="PATRIC" id="fig|1561003.3.peg.752"/>
<dbReference type="GO" id="GO:0008270">
    <property type="term" value="F:zinc ion binding"/>
    <property type="evidence" value="ECO:0007669"/>
    <property type="project" value="UniProtKB-UniRule"/>
</dbReference>
<evidence type="ECO:0000313" key="17">
    <source>
        <dbReference type="EMBL" id="CUT17577.1"/>
    </source>
</evidence>
<evidence type="ECO:0000313" key="18">
    <source>
        <dbReference type="Proteomes" id="UP000198651"/>
    </source>
</evidence>
<feature type="binding site" evidence="15">
    <location>
        <position position="162"/>
    </location>
    <ligand>
        <name>Zn(2+)</name>
        <dbReference type="ChEBI" id="CHEBI:29105"/>
        <label>1</label>
    </ligand>
</feature>
<dbReference type="PANTHER" id="PTHR43808">
    <property type="entry name" value="ACETYLORNITHINE DEACETYLASE"/>
    <property type="match status" value="1"/>
</dbReference>
<feature type="binding site" evidence="15">
    <location>
        <position position="99"/>
    </location>
    <ligand>
        <name>Zn(2+)</name>
        <dbReference type="ChEBI" id="CHEBI:29105"/>
        <label>2</label>
    </ligand>
</feature>
<evidence type="ECO:0000256" key="2">
    <source>
        <dbReference type="ARBA" id="ARBA00006746"/>
    </source>
</evidence>
<evidence type="ECO:0000256" key="9">
    <source>
        <dbReference type="ARBA" id="ARBA00022833"/>
    </source>
</evidence>
<feature type="binding site" evidence="15">
    <location>
        <position position="348"/>
    </location>
    <ligand>
        <name>Zn(2+)</name>
        <dbReference type="ChEBI" id="CHEBI:29105"/>
        <label>2</label>
    </ligand>
</feature>
<keyword evidence="11 15" id="KW-0457">Lysine biosynthesis</keyword>
<dbReference type="InterPro" id="IPR002933">
    <property type="entry name" value="Peptidase_M20"/>
</dbReference>
<dbReference type="InterPro" id="IPR011650">
    <property type="entry name" value="Peptidase_M20_dimer"/>
</dbReference>
<organism evidence="17 18">
    <name type="scientific">Candidatus Ichthyocystis hellenicum</name>
    <dbReference type="NCBI Taxonomy" id="1561003"/>
    <lineage>
        <taxon>Bacteria</taxon>
        <taxon>Pseudomonadati</taxon>
        <taxon>Pseudomonadota</taxon>
        <taxon>Betaproteobacteria</taxon>
        <taxon>Burkholderiales</taxon>
        <taxon>Candidatus Ichthyocystis</taxon>
    </lineage>
</organism>
<dbReference type="SUPFAM" id="SSF53187">
    <property type="entry name" value="Zn-dependent exopeptidases"/>
    <property type="match status" value="1"/>
</dbReference>
<dbReference type="PANTHER" id="PTHR43808:SF31">
    <property type="entry name" value="N-ACETYL-L-CITRULLINE DEACETYLASE"/>
    <property type="match status" value="1"/>
</dbReference>
<keyword evidence="6 15" id="KW-0028">Amino-acid biosynthesis</keyword>
<evidence type="ECO:0000256" key="5">
    <source>
        <dbReference type="ARBA" id="ARBA00022391"/>
    </source>
</evidence>
<feature type="binding site" evidence="15">
    <location>
        <position position="134"/>
    </location>
    <ligand>
        <name>Zn(2+)</name>
        <dbReference type="ChEBI" id="CHEBI:29105"/>
        <label>2</label>
    </ligand>
</feature>
<dbReference type="GO" id="GO:0009014">
    <property type="term" value="F:succinyl-diaminopimelate desuccinylase activity"/>
    <property type="evidence" value="ECO:0007669"/>
    <property type="project" value="UniProtKB-UniRule"/>
</dbReference>
<dbReference type="OrthoDB" id="9809784at2"/>
<name>A0A0S4M1D2_9BURK</name>
<evidence type="ECO:0000256" key="12">
    <source>
        <dbReference type="ARBA" id="ARBA00023285"/>
    </source>
</evidence>
<evidence type="ECO:0000256" key="1">
    <source>
        <dbReference type="ARBA" id="ARBA00005130"/>
    </source>
</evidence>
<comment type="catalytic activity">
    <reaction evidence="14 15">
        <text>N-succinyl-(2S,6S)-2,6-diaminopimelate + H2O = (2S,6S)-2,6-diaminopimelate + succinate</text>
        <dbReference type="Rhea" id="RHEA:22608"/>
        <dbReference type="ChEBI" id="CHEBI:15377"/>
        <dbReference type="ChEBI" id="CHEBI:30031"/>
        <dbReference type="ChEBI" id="CHEBI:57609"/>
        <dbReference type="ChEBI" id="CHEBI:58087"/>
        <dbReference type="EC" id="3.5.1.18"/>
    </reaction>
</comment>
<dbReference type="GO" id="GO:0019877">
    <property type="term" value="P:diaminopimelate biosynthetic process"/>
    <property type="evidence" value="ECO:0007669"/>
    <property type="project" value="UniProtKB-UniRule"/>
</dbReference>
<proteinExistence type="inferred from homology"/>
<dbReference type="GO" id="GO:0009089">
    <property type="term" value="P:lysine biosynthetic process via diaminopimelate"/>
    <property type="evidence" value="ECO:0007669"/>
    <property type="project" value="UniProtKB-UniRule"/>
</dbReference>
<evidence type="ECO:0000256" key="13">
    <source>
        <dbReference type="ARBA" id="ARBA00031891"/>
    </source>
</evidence>
<dbReference type="EC" id="3.5.1.18" evidence="4 15"/>
<keyword evidence="12 15" id="KW-0170">Cobalt</keyword>
<feature type="active site" description="Proton acceptor" evidence="15">
    <location>
        <position position="133"/>
    </location>
</feature>
<comment type="subunit">
    <text evidence="3 15">Homodimer.</text>
</comment>
<dbReference type="InterPro" id="IPR036264">
    <property type="entry name" value="Bact_exopeptidase_dim_dom"/>
</dbReference>
<dbReference type="InterPro" id="IPR050072">
    <property type="entry name" value="Peptidase_M20A"/>
</dbReference>
<dbReference type="NCBIfam" id="NF009557">
    <property type="entry name" value="PRK13009.1"/>
    <property type="match status" value="1"/>
</dbReference>
<protein>
    <recommendedName>
        <fullName evidence="5 15">Succinyl-diaminopimelate desuccinylase</fullName>
        <shortName evidence="15">SDAP desuccinylase</shortName>
        <ecNumber evidence="4 15">3.5.1.18</ecNumber>
    </recommendedName>
    <alternativeName>
        <fullName evidence="13 15">N-succinyl-LL-2,6-diaminoheptanedioate amidohydrolase</fullName>
    </alternativeName>
</protein>
<evidence type="ECO:0000256" key="11">
    <source>
        <dbReference type="ARBA" id="ARBA00023154"/>
    </source>
</evidence>
<dbReference type="Pfam" id="PF01546">
    <property type="entry name" value="Peptidase_M20"/>
    <property type="match status" value="1"/>
</dbReference>
<dbReference type="EMBL" id="LN906597">
    <property type="protein sequence ID" value="CUT17577.1"/>
    <property type="molecule type" value="Genomic_DNA"/>
</dbReference>